<accession>A0A556MLG1</accession>
<feature type="domain" description="Glycosyltransferase 2-like" evidence="1">
    <location>
        <begin position="8"/>
        <end position="125"/>
    </location>
</feature>
<dbReference type="SUPFAM" id="SSF53448">
    <property type="entry name" value="Nucleotide-diphospho-sugar transferases"/>
    <property type="match status" value="1"/>
</dbReference>
<dbReference type="PANTHER" id="PTHR43685">
    <property type="entry name" value="GLYCOSYLTRANSFERASE"/>
    <property type="match status" value="1"/>
</dbReference>
<dbReference type="Gene3D" id="3.90.550.10">
    <property type="entry name" value="Spore Coat Polysaccharide Biosynthesis Protein SpsA, Chain A"/>
    <property type="match status" value="1"/>
</dbReference>
<dbReference type="InterPro" id="IPR001173">
    <property type="entry name" value="Glyco_trans_2-like"/>
</dbReference>
<dbReference type="Proteomes" id="UP000318733">
    <property type="component" value="Unassembled WGS sequence"/>
</dbReference>
<sequence length="338" mass="38720">MTDKPLVSVIIPTYNRRDKIVTAIESALNQTYPNIQLIVSDDGSTDGTQEFIEKNYPTIDYTMNEHGGQASARNNGLAKAKGTIIASLDSDDKWNPDFVEACVEKLEKDNLDFVFANWSQQQSDGKITDFFSGDIFLQPLIRNKDAKWQDLSSEDLRDLYFKACPSPSSSAVIRKSSIVAGWNPKINICDDWCLFLDIIMSKKSKAAFTLDRHWNKFINNNNIYDGRARSEVLEFMYIKDTLEFIDRFKDKTTPAELLILNKRCVRGLVELSKHHAFRNFNVNKSAKLLNNAFKMDFLYTLQAIPDVLFFGVNRHLKDFIIKFQTKQARLNKQPSSSL</sequence>
<dbReference type="GO" id="GO:0016740">
    <property type="term" value="F:transferase activity"/>
    <property type="evidence" value="ECO:0007669"/>
    <property type="project" value="UniProtKB-KW"/>
</dbReference>
<dbReference type="AlphaFoldDB" id="A0A556MLG1"/>
<keyword evidence="2" id="KW-0808">Transferase</keyword>
<dbReference type="RefSeq" id="WP_144248799.1">
    <property type="nucleotide sequence ID" value="NZ_VLPK01000002.1"/>
</dbReference>
<comment type="caution">
    <text evidence="2">The sequence shown here is derived from an EMBL/GenBank/DDBJ whole genome shotgun (WGS) entry which is preliminary data.</text>
</comment>
<dbReference type="InterPro" id="IPR029044">
    <property type="entry name" value="Nucleotide-diphossugar_trans"/>
</dbReference>
<evidence type="ECO:0000259" key="1">
    <source>
        <dbReference type="Pfam" id="PF00535"/>
    </source>
</evidence>
<dbReference type="OrthoDB" id="9770457at2"/>
<evidence type="ECO:0000313" key="2">
    <source>
        <dbReference type="EMBL" id="TSJ40761.1"/>
    </source>
</evidence>
<evidence type="ECO:0000313" key="3">
    <source>
        <dbReference type="Proteomes" id="UP000318733"/>
    </source>
</evidence>
<dbReference type="CDD" id="cd00761">
    <property type="entry name" value="Glyco_tranf_GTA_type"/>
    <property type="match status" value="1"/>
</dbReference>
<gene>
    <name evidence="2" type="ORF">FO440_13535</name>
</gene>
<reference evidence="2 3" key="1">
    <citation type="submission" date="2019-07" db="EMBL/GenBank/DDBJ databases">
        <authorList>
            <person name="Huq M.A."/>
        </authorList>
    </citation>
    <scope>NUCLEOTIDE SEQUENCE [LARGE SCALE GENOMIC DNA]</scope>
    <source>
        <strain evidence="2 3">MAH-19</strain>
    </source>
</reference>
<keyword evidence="3" id="KW-1185">Reference proteome</keyword>
<dbReference type="Pfam" id="PF00535">
    <property type="entry name" value="Glycos_transf_2"/>
    <property type="match status" value="1"/>
</dbReference>
<name>A0A556MLG1_9SPHI</name>
<dbReference type="PANTHER" id="PTHR43685:SF2">
    <property type="entry name" value="GLYCOSYLTRANSFERASE 2-LIKE DOMAIN-CONTAINING PROTEIN"/>
    <property type="match status" value="1"/>
</dbReference>
<dbReference type="EMBL" id="VLPK01000002">
    <property type="protein sequence ID" value="TSJ40761.1"/>
    <property type="molecule type" value="Genomic_DNA"/>
</dbReference>
<organism evidence="2 3">
    <name type="scientific">Mucilaginibacter corticis</name>
    <dbReference type="NCBI Taxonomy" id="2597670"/>
    <lineage>
        <taxon>Bacteria</taxon>
        <taxon>Pseudomonadati</taxon>
        <taxon>Bacteroidota</taxon>
        <taxon>Sphingobacteriia</taxon>
        <taxon>Sphingobacteriales</taxon>
        <taxon>Sphingobacteriaceae</taxon>
        <taxon>Mucilaginibacter</taxon>
    </lineage>
</organism>
<dbReference type="InterPro" id="IPR050834">
    <property type="entry name" value="Glycosyltransf_2"/>
</dbReference>
<protein>
    <submittedName>
        <fullName evidence="2">Glycosyltransferase family 2 protein</fullName>
    </submittedName>
</protein>
<proteinExistence type="predicted"/>